<dbReference type="InterPro" id="IPR039471">
    <property type="entry name" value="CXorf65-like"/>
</dbReference>
<evidence type="ECO:0000313" key="3">
    <source>
        <dbReference type="EMBL" id="KAG5836885.1"/>
    </source>
</evidence>
<reference evidence="3" key="1">
    <citation type="submission" date="2021-01" db="EMBL/GenBank/DDBJ databases">
        <title>A chromosome-scale assembly of European eel, Anguilla anguilla.</title>
        <authorList>
            <person name="Henkel C."/>
            <person name="Jong-Raadsen S.A."/>
            <person name="Dufour S."/>
            <person name="Weltzien F.-A."/>
            <person name="Palstra A.P."/>
            <person name="Pelster B."/>
            <person name="Spaink H.P."/>
            <person name="Van Den Thillart G.E."/>
            <person name="Jansen H."/>
            <person name="Zahm M."/>
            <person name="Klopp C."/>
            <person name="Cedric C."/>
            <person name="Louis A."/>
            <person name="Berthelot C."/>
            <person name="Parey E."/>
            <person name="Roest Crollius H."/>
            <person name="Montfort J."/>
            <person name="Robinson-Rechavi M."/>
            <person name="Bucao C."/>
            <person name="Bouchez O."/>
            <person name="Gislard M."/>
            <person name="Lluch J."/>
            <person name="Milhes M."/>
            <person name="Lampietro C."/>
            <person name="Lopez Roques C."/>
            <person name="Donnadieu C."/>
            <person name="Braasch I."/>
            <person name="Desvignes T."/>
            <person name="Postlethwait J."/>
            <person name="Bobe J."/>
            <person name="Guiguen Y."/>
            <person name="Dirks R."/>
        </authorList>
    </citation>
    <scope>NUCLEOTIDE SEQUENCE</scope>
    <source>
        <strain evidence="3">Tag_6206</strain>
        <tissue evidence="3">Liver</tissue>
    </source>
</reference>
<name>A0A9D3LTT5_ANGAN</name>
<dbReference type="PANTHER" id="PTHR33887:SF5">
    <property type="entry name" value="PB1 DOMAIN-CONTAINING PROTEIN"/>
    <property type="match status" value="1"/>
</dbReference>
<evidence type="ECO:0000256" key="2">
    <source>
        <dbReference type="SAM" id="MobiDB-lite"/>
    </source>
</evidence>
<keyword evidence="1" id="KW-0175">Coiled coil</keyword>
<proteinExistence type="predicted"/>
<protein>
    <submittedName>
        <fullName evidence="3">Uncharacterized protein</fullName>
    </submittedName>
</protein>
<organism evidence="3 4">
    <name type="scientific">Anguilla anguilla</name>
    <name type="common">European freshwater eel</name>
    <name type="synonym">Muraena anguilla</name>
    <dbReference type="NCBI Taxonomy" id="7936"/>
    <lineage>
        <taxon>Eukaryota</taxon>
        <taxon>Metazoa</taxon>
        <taxon>Chordata</taxon>
        <taxon>Craniata</taxon>
        <taxon>Vertebrata</taxon>
        <taxon>Euteleostomi</taxon>
        <taxon>Actinopterygii</taxon>
        <taxon>Neopterygii</taxon>
        <taxon>Teleostei</taxon>
        <taxon>Anguilliformes</taxon>
        <taxon>Anguillidae</taxon>
        <taxon>Anguilla</taxon>
    </lineage>
</organism>
<dbReference type="EMBL" id="JAFIRN010000013">
    <property type="protein sequence ID" value="KAG5836885.1"/>
    <property type="molecule type" value="Genomic_DNA"/>
</dbReference>
<evidence type="ECO:0000313" key="4">
    <source>
        <dbReference type="Proteomes" id="UP001044222"/>
    </source>
</evidence>
<gene>
    <name evidence="3" type="ORF">ANANG_G00233430</name>
</gene>
<comment type="caution">
    <text evidence="3">The sequence shown here is derived from an EMBL/GenBank/DDBJ whole genome shotgun (WGS) entry which is preliminary data.</text>
</comment>
<accession>A0A9D3LTT5</accession>
<keyword evidence="4" id="KW-1185">Reference proteome</keyword>
<feature type="region of interest" description="Disordered" evidence="2">
    <location>
        <begin position="109"/>
        <end position="132"/>
    </location>
</feature>
<dbReference type="Proteomes" id="UP001044222">
    <property type="component" value="Chromosome 13"/>
</dbReference>
<dbReference type="Pfam" id="PF15874">
    <property type="entry name" value="Il2rg"/>
    <property type="match status" value="1"/>
</dbReference>
<dbReference type="AlphaFoldDB" id="A0A9D3LTT5"/>
<dbReference type="PANTHER" id="PTHR33887">
    <property type="entry name" value="PB1 DOMAIN-CONTAINING PROTEIN"/>
    <property type="match status" value="1"/>
</dbReference>
<feature type="coiled-coil region" evidence="1">
    <location>
        <begin position="42"/>
        <end position="69"/>
    </location>
</feature>
<evidence type="ECO:0000256" key="1">
    <source>
        <dbReference type="SAM" id="Coils"/>
    </source>
</evidence>
<sequence>MFITVLHADNEQTLFNIHCKISVLLDSIKSHCHCEYEEEIDLVDENAELKNLLEQRDEYASQALREREEYALVSVRRCEDSSQPLYTLLLQDQAPLHSTFIAKLRNKEGSRALGIQPQRKRTKRKSTLPQPQ</sequence>